<dbReference type="AlphaFoldDB" id="A0A166LRL3"/>
<name>A0A166LRL3_9AGAM</name>
<dbReference type="EMBL" id="KV417533">
    <property type="protein sequence ID" value="KZP23249.1"/>
    <property type="molecule type" value="Genomic_DNA"/>
</dbReference>
<keyword evidence="3" id="KW-1185">Reference proteome</keyword>
<reference evidence="2 3" key="1">
    <citation type="journal article" date="2016" name="Mol. Biol. Evol.">
        <title>Comparative Genomics of Early-Diverging Mushroom-Forming Fungi Provides Insights into the Origins of Lignocellulose Decay Capabilities.</title>
        <authorList>
            <person name="Nagy L.G."/>
            <person name="Riley R."/>
            <person name="Tritt A."/>
            <person name="Adam C."/>
            <person name="Daum C."/>
            <person name="Floudas D."/>
            <person name="Sun H."/>
            <person name="Yadav J.S."/>
            <person name="Pangilinan J."/>
            <person name="Larsson K.H."/>
            <person name="Matsuura K."/>
            <person name="Barry K."/>
            <person name="Labutti K."/>
            <person name="Kuo R."/>
            <person name="Ohm R.A."/>
            <person name="Bhattacharya S.S."/>
            <person name="Shirouzu T."/>
            <person name="Yoshinaga Y."/>
            <person name="Martin F.M."/>
            <person name="Grigoriev I.V."/>
            <person name="Hibbett D.S."/>
        </authorList>
    </citation>
    <scope>NUCLEOTIDE SEQUENCE [LARGE SCALE GENOMIC DNA]</scope>
    <source>
        <strain evidence="2 3">CBS 109695</strain>
    </source>
</reference>
<evidence type="ECO:0000313" key="2">
    <source>
        <dbReference type="EMBL" id="KZP23249.1"/>
    </source>
</evidence>
<gene>
    <name evidence="2" type="ORF">FIBSPDRAFT_889646</name>
</gene>
<accession>A0A166LRL3</accession>
<organism evidence="2 3">
    <name type="scientific">Athelia psychrophila</name>
    <dbReference type="NCBI Taxonomy" id="1759441"/>
    <lineage>
        <taxon>Eukaryota</taxon>
        <taxon>Fungi</taxon>
        <taxon>Dikarya</taxon>
        <taxon>Basidiomycota</taxon>
        <taxon>Agaricomycotina</taxon>
        <taxon>Agaricomycetes</taxon>
        <taxon>Agaricomycetidae</taxon>
        <taxon>Atheliales</taxon>
        <taxon>Atheliaceae</taxon>
        <taxon>Athelia</taxon>
    </lineage>
</organism>
<feature type="region of interest" description="Disordered" evidence="1">
    <location>
        <begin position="158"/>
        <end position="178"/>
    </location>
</feature>
<dbReference type="Proteomes" id="UP000076532">
    <property type="component" value="Unassembled WGS sequence"/>
</dbReference>
<protein>
    <submittedName>
        <fullName evidence="2">Uncharacterized protein</fullName>
    </submittedName>
</protein>
<evidence type="ECO:0000313" key="3">
    <source>
        <dbReference type="Proteomes" id="UP000076532"/>
    </source>
</evidence>
<proteinExistence type="predicted"/>
<evidence type="ECO:0000256" key="1">
    <source>
        <dbReference type="SAM" id="MobiDB-lite"/>
    </source>
</evidence>
<sequence>MLGQTKVAELLKQCNGDSLAMEEVLSAYVVWKYVKGRSNEHVLEKIRQLRRVLVVTGQTETLRTGERAFRIVMTECALGGQNRIGVLPATTPIGKRVCNDLRRNISRTQIQVVTDGRYGGPAPVQAFMTADQRRPPRVSEDLVRPGWLERHFLSRPQLGNENLPPGYPEGNDRSDGGTLPLYLSRISGQLHISCLRLGFSQSPQNQAGAGRTVHAPTFVSGTTASINGTMLMEYGHNIKYELENQGENGVDSSSDSTEKRVIF</sequence>
<dbReference type="OrthoDB" id="3029958at2759"/>